<keyword evidence="6" id="KW-0814">Transposable element</keyword>
<evidence type="ECO:0000256" key="6">
    <source>
        <dbReference type="RuleBase" id="RU365089"/>
    </source>
</evidence>
<evidence type="ECO:0000256" key="5">
    <source>
        <dbReference type="ARBA" id="ARBA00023172"/>
    </source>
</evidence>
<keyword evidence="3 6" id="KW-0815">Transposition</keyword>
<evidence type="ECO:0000256" key="4">
    <source>
        <dbReference type="ARBA" id="ARBA00023125"/>
    </source>
</evidence>
<name>A0ABV8X7F1_9LACT</name>
<dbReference type="PANTHER" id="PTHR33217">
    <property type="entry name" value="TRANSPOSASE FOR INSERTION SEQUENCE ELEMENT IS1081"/>
    <property type="match status" value="1"/>
</dbReference>
<dbReference type="Pfam" id="PF00872">
    <property type="entry name" value="Transposase_mut"/>
    <property type="match status" value="1"/>
</dbReference>
<feature type="non-terminal residue" evidence="7">
    <location>
        <position position="1"/>
    </location>
</feature>
<evidence type="ECO:0000256" key="1">
    <source>
        <dbReference type="ARBA" id="ARBA00002190"/>
    </source>
</evidence>
<dbReference type="EMBL" id="JBHSEC010000006">
    <property type="protein sequence ID" value="MFC4410015.1"/>
    <property type="molecule type" value="Genomic_DNA"/>
</dbReference>
<dbReference type="PANTHER" id="PTHR33217:SF7">
    <property type="entry name" value="TRANSPOSASE FOR INSERTION SEQUENCE ELEMENT IS1081"/>
    <property type="match status" value="1"/>
</dbReference>
<dbReference type="InterPro" id="IPR001207">
    <property type="entry name" value="Transposase_mutator"/>
</dbReference>
<comment type="function">
    <text evidence="1 6">Required for the transposition of the insertion element.</text>
</comment>
<comment type="similarity">
    <text evidence="2 6">Belongs to the transposase mutator family.</text>
</comment>
<keyword evidence="5 6" id="KW-0233">DNA recombination</keyword>
<evidence type="ECO:0000256" key="2">
    <source>
        <dbReference type="ARBA" id="ARBA00010961"/>
    </source>
</evidence>
<comment type="caution">
    <text evidence="7">The sequence shown here is derived from an EMBL/GenBank/DDBJ whole genome shotgun (WGS) entry which is preliminary data.</text>
</comment>
<accession>A0ABV8X7F1</accession>
<organism evidence="7 8">
    <name type="scientific">Chungangia koreensis</name>
    <dbReference type="NCBI Taxonomy" id="752657"/>
    <lineage>
        <taxon>Bacteria</taxon>
        <taxon>Bacillati</taxon>
        <taxon>Bacillota</taxon>
        <taxon>Bacilli</taxon>
        <taxon>Lactobacillales</taxon>
        <taxon>Chungangia</taxon>
    </lineage>
</organism>
<gene>
    <name evidence="7" type="ORF">ACFOZY_06130</name>
</gene>
<dbReference type="RefSeq" id="WP_378153388.1">
    <property type="nucleotide sequence ID" value="NZ_JBHSEC010000006.1"/>
</dbReference>
<sequence length="264" mass="30791">ELCGQSVSKSFVSNLIEKLDPVVKEWANRPLSLTYYPYLYVDAMYIKVREGDRVVSKAVYIAMALSKQGKREIIGLKVSHQETFVAWQEFLQELKARGIQSPKLIISDAHEGLKKAIAQEFLGTSWQRCTVHLKRNIFSHLPKKDTQEFRAQVIRIFRATTIDDARQFLDDVQKGFEDDVKYHKALKVLEEGFEDAIQYLSFPLTIHRFINSTNALERVNQEVRRRERVIRVFPNTNSAFRLIGAVLMDIDEQYKWKNPLNRKL</sequence>
<dbReference type="Proteomes" id="UP001595817">
    <property type="component" value="Unassembled WGS sequence"/>
</dbReference>
<evidence type="ECO:0000256" key="3">
    <source>
        <dbReference type="ARBA" id="ARBA00022578"/>
    </source>
</evidence>
<keyword evidence="8" id="KW-1185">Reference proteome</keyword>
<keyword evidence="4 6" id="KW-0238">DNA-binding</keyword>
<evidence type="ECO:0000313" key="7">
    <source>
        <dbReference type="EMBL" id="MFC4410015.1"/>
    </source>
</evidence>
<reference evidence="8" key="1">
    <citation type="journal article" date="2019" name="Int. J. Syst. Evol. Microbiol.">
        <title>The Global Catalogue of Microorganisms (GCM) 10K type strain sequencing project: providing services to taxonomists for standard genome sequencing and annotation.</title>
        <authorList>
            <consortium name="The Broad Institute Genomics Platform"/>
            <consortium name="The Broad Institute Genome Sequencing Center for Infectious Disease"/>
            <person name="Wu L."/>
            <person name="Ma J."/>
        </authorList>
    </citation>
    <scope>NUCLEOTIDE SEQUENCE [LARGE SCALE GENOMIC DNA]</scope>
    <source>
        <strain evidence="8">CCUG 59778</strain>
    </source>
</reference>
<dbReference type="NCBIfam" id="NF033543">
    <property type="entry name" value="transpos_IS256"/>
    <property type="match status" value="1"/>
</dbReference>
<proteinExistence type="inferred from homology"/>
<protein>
    <recommendedName>
        <fullName evidence="6">Mutator family transposase</fullName>
    </recommendedName>
</protein>
<evidence type="ECO:0000313" key="8">
    <source>
        <dbReference type="Proteomes" id="UP001595817"/>
    </source>
</evidence>